<dbReference type="InterPro" id="IPR027417">
    <property type="entry name" value="P-loop_NTPase"/>
</dbReference>
<dbReference type="FunFam" id="3.40.50.300:FF:000134">
    <property type="entry name" value="Iron-enterobactin ABC transporter ATP-binding protein"/>
    <property type="match status" value="1"/>
</dbReference>
<dbReference type="KEGG" id="cpis:HS961_13890"/>
<proteinExistence type="inferred from homology"/>
<evidence type="ECO:0000256" key="3">
    <source>
        <dbReference type="ARBA" id="ARBA00022475"/>
    </source>
</evidence>
<dbReference type="PANTHER" id="PTHR42794">
    <property type="entry name" value="HEMIN IMPORT ATP-BINDING PROTEIN HMUV"/>
    <property type="match status" value="1"/>
</dbReference>
<dbReference type="GO" id="GO:0005524">
    <property type="term" value="F:ATP binding"/>
    <property type="evidence" value="ECO:0007669"/>
    <property type="project" value="UniProtKB-KW"/>
</dbReference>
<dbReference type="GO" id="GO:0016887">
    <property type="term" value="F:ATP hydrolysis activity"/>
    <property type="evidence" value="ECO:0007669"/>
    <property type="project" value="InterPro"/>
</dbReference>
<organism evidence="7 8">
    <name type="scientific">Comamonas piscis</name>
    <dbReference type="NCBI Taxonomy" id="1562974"/>
    <lineage>
        <taxon>Bacteria</taxon>
        <taxon>Pseudomonadati</taxon>
        <taxon>Pseudomonadota</taxon>
        <taxon>Betaproteobacteria</taxon>
        <taxon>Burkholderiales</taxon>
        <taxon>Comamonadaceae</taxon>
        <taxon>Comamonas</taxon>
    </lineage>
</organism>
<evidence type="ECO:0000256" key="1">
    <source>
        <dbReference type="ARBA" id="ARBA00005417"/>
    </source>
</evidence>
<keyword evidence="8" id="KW-1185">Reference proteome</keyword>
<gene>
    <name evidence="7" type="ORF">HS961_13890</name>
</gene>
<dbReference type="Gene3D" id="3.40.50.300">
    <property type="entry name" value="P-loop containing nucleotide triphosphate hydrolases"/>
    <property type="match status" value="1"/>
</dbReference>
<dbReference type="SMART" id="SM00382">
    <property type="entry name" value="AAA"/>
    <property type="match status" value="1"/>
</dbReference>
<accession>A0A7G5EIL2</accession>
<dbReference type="AlphaFoldDB" id="A0A7G5EIL2"/>
<dbReference type="SUPFAM" id="SSF52540">
    <property type="entry name" value="P-loop containing nucleoside triphosphate hydrolases"/>
    <property type="match status" value="1"/>
</dbReference>
<keyword evidence="3" id="KW-1003">Cell membrane</keyword>
<evidence type="ECO:0000259" key="6">
    <source>
        <dbReference type="PROSITE" id="PS50893"/>
    </source>
</evidence>
<protein>
    <submittedName>
        <fullName evidence="7">ABC transporter ATP-binding protein</fullName>
    </submittedName>
</protein>
<reference evidence="7 8" key="1">
    <citation type="journal article" date="2020" name="G3 (Bethesda)">
        <title>CeMbio - The Caenorhabditis elegans Microbiome Resource.</title>
        <authorList>
            <person name="Dirksen P."/>
            <person name="Assie A."/>
            <person name="Zimmermann J."/>
            <person name="Zhang F."/>
            <person name="Tietje A.M."/>
            <person name="Marsh S.A."/>
            <person name="Felix M.A."/>
            <person name="Shapira M."/>
            <person name="Kaleta C."/>
            <person name="Schulenburg H."/>
            <person name="Samuel B."/>
        </authorList>
    </citation>
    <scope>NUCLEOTIDE SEQUENCE [LARGE SCALE GENOMIC DNA]</scope>
    <source>
        <strain evidence="7 8">BIGb0172</strain>
    </source>
</reference>
<evidence type="ECO:0000256" key="5">
    <source>
        <dbReference type="ARBA" id="ARBA00022840"/>
    </source>
</evidence>
<keyword evidence="5 7" id="KW-0067">ATP-binding</keyword>
<dbReference type="InterPro" id="IPR003439">
    <property type="entry name" value="ABC_transporter-like_ATP-bd"/>
</dbReference>
<name>A0A7G5EIL2_9BURK</name>
<evidence type="ECO:0000256" key="4">
    <source>
        <dbReference type="ARBA" id="ARBA00022741"/>
    </source>
</evidence>
<evidence type="ECO:0000256" key="2">
    <source>
        <dbReference type="ARBA" id="ARBA00022448"/>
    </source>
</evidence>
<dbReference type="PROSITE" id="PS50893">
    <property type="entry name" value="ABC_TRANSPORTER_2"/>
    <property type="match status" value="1"/>
</dbReference>
<dbReference type="Proteomes" id="UP000515240">
    <property type="component" value="Chromosome"/>
</dbReference>
<keyword evidence="2" id="KW-0813">Transport</keyword>
<keyword evidence="4" id="KW-0547">Nucleotide-binding</keyword>
<comment type="similarity">
    <text evidence="1">Belongs to the ABC transporter superfamily.</text>
</comment>
<dbReference type="InterPro" id="IPR017871">
    <property type="entry name" value="ABC_transporter-like_CS"/>
</dbReference>
<evidence type="ECO:0000313" key="8">
    <source>
        <dbReference type="Proteomes" id="UP000515240"/>
    </source>
</evidence>
<keyword evidence="3" id="KW-0472">Membrane</keyword>
<dbReference type="InterPro" id="IPR003593">
    <property type="entry name" value="AAA+_ATPase"/>
</dbReference>
<dbReference type="PROSITE" id="PS00211">
    <property type="entry name" value="ABC_TRANSPORTER_1"/>
    <property type="match status" value="1"/>
</dbReference>
<dbReference type="PANTHER" id="PTHR42794:SF2">
    <property type="entry name" value="ABC TRANSPORTER ATP-BINDING PROTEIN"/>
    <property type="match status" value="1"/>
</dbReference>
<dbReference type="RefSeq" id="WP_182322906.1">
    <property type="nucleotide sequence ID" value="NZ_CP058554.1"/>
</dbReference>
<dbReference type="Pfam" id="PF00005">
    <property type="entry name" value="ABC_tran"/>
    <property type="match status" value="1"/>
</dbReference>
<feature type="domain" description="ABC transporter" evidence="6">
    <location>
        <begin position="3"/>
        <end position="240"/>
    </location>
</feature>
<sequence>MMLKAKQLSWTAGHGAQATPIVRQASLQVAQGECVGLVGPNGCGKSTLMRMLYRVLQPQAGGRIELQGRDIWQMSSRQFAQQAAVLGQDTGLGFDCTVQELVMMGRLPHQSRWARDSAEDKAIVSACLAQVRASNLVDHPLSSLSGGERQRVLLARALAQQPQLLFLDEPTNHLDIQFQLELLSLVRASGCTVLIVVHDLNLAAQFCDRIYVMQNGCIEAEGTPEQVLTPATIARVFQVESQVDRHPRLDKARVSYWMDKPRG</sequence>
<evidence type="ECO:0000313" key="7">
    <source>
        <dbReference type="EMBL" id="QMV73837.1"/>
    </source>
</evidence>
<dbReference type="CDD" id="cd03214">
    <property type="entry name" value="ABC_Iron-Siderophores_B12_Hemin"/>
    <property type="match status" value="1"/>
</dbReference>
<dbReference type="EMBL" id="CP058554">
    <property type="protein sequence ID" value="QMV73837.1"/>
    <property type="molecule type" value="Genomic_DNA"/>
</dbReference>